<dbReference type="PROSITE" id="PS50883">
    <property type="entry name" value="EAL"/>
    <property type="match status" value="1"/>
</dbReference>
<dbReference type="AlphaFoldDB" id="A0A4R3JTL2"/>
<dbReference type="PANTHER" id="PTHR33121">
    <property type="entry name" value="CYCLIC DI-GMP PHOSPHODIESTERASE PDEF"/>
    <property type="match status" value="1"/>
</dbReference>
<dbReference type="FunFam" id="3.30.70.270:FF:000001">
    <property type="entry name" value="Diguanylate cyclase domain protein"/>
    <property type="match status" value="1"/>
</dbReference>
<dbReference type="InterPro" id="IPR001633">
    <property type="entry name" value="EAL_dom"/>
</dbReference>
<dbReference type="PANTHER" id="PTHR33121:SF23">
    <property type="entry name" value="CYCLIC DI-GMP PHOSPHODIESTERASE PDEB"/>
    <property type="match status" value="1"/>
</dbReference>
<dbReference type="CDD" id="cd19411">
    <property type="entry name" value="MCP2201-like_sensor"/>
    <property type="match status" value="1"/>
</dbReference>
<dbReference type="CDD" id="cd01949">
    <property type="entry name" value="GGDEF"/>
    <property type="match status" value="1"/>
</dbReference>
<dbReference type="InterPro" id="IPR050706">
    <property type="entry name" value="Cyclic-di-GMP_PDE-like"/>
</dbReference>
<dbReference type="PROSITE" id="PS50887">
    <property type="entry name" value="GGDEF"/>
    <property type="match status" value="1"/>
</dbReference>
<evidence type="ECO:0000313" key="5">
    <source>
        <dbReference type="Proteomes" id="UP000295135"/>
    </source>
</evidence>
<feature type="domain" description="EAL" evidence="2">
    <location>
        <begin position="421"/>
        <end position="666"/>
    </location>
</feature>
<keyword evidence="1" id="KW-1133">Transmembrane helix</keyword>
<dbReference type="InterPro" id="IPR047347">
    <property type="entry name" value="YvaQ-like_sensor"/>
</dbReference>
<dbReference type="EMBL" id="SLZY01000014">
    <property type="protein sequence ID" value="TCS70725.1"/>
    <property type="molecule type" value="Genomic_DNA"/>
</dbReference>
<keyword evidence="5" id="KW-1185">Reference proteome</keyword>
<gene>
    <name evidence="4" type="ORF">EDC61_11452</name>
</gene>
<dbReference type="Gene3D" id="3.30.70.270">
    <property type="match status" value="1"/>
</dbReference>
<comment type="caution">
    <text evidence="4">The sequence shown here is derived from an EMBL/GenBank/DDBJ whole genome shotgun (WGS) entry which is preliminary data.</text>
</comment>
<dbReference type="NCBIfam" id="TIGR00254">
    <property type="entry name" value="GGDEF"/>
    <property type="match status" value="1"/>
</dbReference>
<dbReference type="Pfam" id="PF00990">
    <property type="entry name" value="GGDEF"/>
    <property type="match status" value="1"/>
</dbReference>
<dbReference type="SMART" id="SM00267">
    <property type="entry name" value="GGDEF"/>
    <property type="match status" value="1"/>
</dbReference>
<evidence type="ECO:0000313" key="4">
    <source>
        <dbReference type="EMBL" id="TCS70725.1"/>
    </source>
</evidence>
<dbReference type="Proteomes" id="UP000295135">
    <property type="component" value="Unassembled WGS sequence"/>
</dbReference>
<dbReference type="Pfam" id="PF12729">
    <property type="entry name" value="4HB_MCP_1"/>
    <property type="match status" value="1"/>
</dbReference>
<dbReference type="CDD" id="cd01948">
    <property type="entry name" value="EAL"/>
    <property type="match status" value="1"/>
</dbReference>
<dbReference type="SUPFAM" id="SSF141868">
    <property type="entry name" value="EAL domain-like"/>
    <property type="match status" value="1"/>
</dbReference>
<evidence type="ECO:0000256" key="1">
    <source>
        <dbReference type="SAM" id="Phobius"/>
    </source>
</evidence>
<dbReference type="SMART" id="SM00052">
    <property type="entry name" value="EAL"/>
    <property type="match status" value="1"/>
</dbReference>
<proteinExistence type="predicted"/>
<dbReference type="InterPro" id="IPR035919">
    <property type="entry name" value="EAL_sf"/>
</dbReference>
<protein>
    <submittedName>
        <fullName evidence="4">Diguanylate cyclase (GGDEF)-like protein</fullName>
    </submittedName>
</protein>
<sequence>MNGMKQWSIRLAQLSTQRVIGIGFILVLALMTLLIAGALLRMVAIKDRMQAIVERQNVKLESVYQMRSQARERYNSLLQMAVVADPFEQDEEFIRFNQHAADFIVARDALLAAGMAEGERAVWEKARQLVREDEVLHDRVLALAQSDRRAEAIQLLLRQVRPMEVRILAQFNSLIELQREASRRALVEAEAEYHRALVYMASLAALAVLFSFFIARAVIRRSRRSETELAEQKERALAVADQLSWAASHDALTGLSSRLVFERQLTELIQDARLRDSLHVLLYVDLDQFKVVNDTCGHIAGDELLKQVALILPRHVRSGDTVARLGGDEFGLLLASCPVAKAVEIAEALLADLNGFRFGWQDKLFHVGASIGLAEIGPASRQLTEVLSAADTACYLAKEKGRNRVWVYQADDAETLQRQGEMQWLPKLSQALKDERFELHFQNIMRVGEPKAGPALCEVLVRMRDEAGRLVPPMAFIPAAERYGLVQTLDRWVLGQTLAWLGGQAPDQCPTLMVNVSAPSMADESFLNFVVERINAAGIVPERIGFEITETAAVSNLAKATRFIQVLRGMGCQVALDDFGSGMASFAYLKNLPVSLIKIDGSFVADMMDDPLDFVIVESTCRIAKQMGLKVVAEHVTCQQALASLHEMGADYAQGYLLHHPERLAA</sequence>
<feature type="transmembrane region" description="Helical" evidence="1">
    <location>
        <begin position="20"/>
        <end position="40"/>
    </location>
</feature>
<dbReference type="Gene3D" id="3.20.20.450">
    <property type="entry name" value="EAL domain"/>
    <property type="match status" value="1"/>
</dbReference>
<name>A0A4R3JTL2_9PROT</name>
<organism evidence="4 5">
    <name type="scientific">Sulfuritortus calidifontis</name>
    <dbReference type="NCBI Taxonomy" id="1914471"/>
    <lineage>
        <taxon>Bacteria</taxon>
        <taxon>Pseudomonadati</taxon>
        <taxon>Pseudomonadota</taxon>
        <taxon>Betaproteobacteria</taxon>
        <taxon>Nitrosomonadales</taxon>
        <taxon>Thiobacillaceae</taxon>
        <taxon>Sulfuritortus</taxon>
    </lineage>
</organism>
<dbReference type="InterPro" id="IPR043128">
    <property type="entry name" value="Rev_trsase/Diguanyl_cyclase"/>
</dbReference>
<dbReference type="GO" id="GO:0071111">
    <property type="term" value="F:cyclic-guanylate-specific phosphodiesterase activity"/>
    <property type="evidence" value="ECO:0007669"/>
    <property type="project" value="InterPro"/>
</dbReference>
<evidence type="ECO:0000259" key="3">
    <source>
        <dbReference type="PROSITE" id="PS50887"/>
    </source>
</evidence>
<evidence type="ECO:0000259" key="2">
    <source>
        <dbReference type="PROSITE" id="PS50883"/>
    </source>
</evidence>
<accession>A0A4R3JTL2</accession>
<dbReference type="InterPro" id="IPR024478">
    <property type="entry name" value="HlyB_4HB_MCP"/>
</dbReference>
<dbReference type="Pfam" id="PF00563">
    <property type="entry name" value="EAL"/>
    <property type="match status" value="1"/>
</dbReference>
<keyword evidence="1" id="KW-0472">Membrane</keyword>
<dbReference type="InterPro" id="IPR000160">
    <property type="entry name" value="GGDEF_dom"/>
</dbReference>
<keyword evidence="1" id="KW-0812">Transmembrane</keyword>
<reference evidence="4 5" key="1">
    <citation type="submission" date="2019-03" db="EMBL/GenBank/DDBJ databases">
        <title>Genomic Encyclopedia of Type Strains, Phase IV (KMG-IV): sequencing the most valuable type-strain genomes for metagenomic binning, comparative biology and taxonomic classification.</title>
        <authorList>
            <person name="Goeker M."/>
        </authorList>
    </citation>
    <scope>NUCLEOTIDE SEQUENCE [LARGE SCALE GENOMIC DNA]</scope>
    <source>
        <strain evidence="4 5">DSM 103923</strain>
    </source>
</reference>
<dbReference type="SUPFAM" id="SSF55073">
    <property type="entry name" value="Nucleotide cyclase"/>
    <property type="match status" value="1"/>
</dbReference>
<dbReference type="InterPro" id="IPR029787">
    <property type="entry name" value="Nucleotide_cyclase"/>
</dbReference>
<feature type="domain" description="GGDEF" evidence="3">
    <location>
        <begin position="277"/>
        <end position="410"/>
    </location>
</feature>
<dbReference type="OrthoDB" id="9813903at2"/>
<feature type="transmembrane region" description="Helical" evidence="1">
    <location>
        <begin position="196"/>
        <end position="219"/>
    </location>
</feature>